<dbReference type="SUPFAM" id="SSF53756">
    <property type="entry name" value="UDP-Glycosyltransferase/glycogen phosphorylase"/>
    <property type="match status" value="1"/>
</dbReference>
<dbReference type="Pfam" id="PF04007">
    <property type="entry name" value="DUF354"/>
    <property type="match status" value="1"/>
</dbReference>
<dbReference type="STRING" id="1678841.TBC1_11493"/>
<dbReference type="PATRIC" id="fig|1678841.3.peg.565"/>
<organism evidence="1">
    <name type="scientific">Lentimicrobium saccharophilum</name>
    <dbReference type="NCBI Taxonomy" id="1678841"/>
    <lineage>
        <taxon>Bacteria</taxon>
        <taxon>Pseudomonadati</taxon>
        <taxon>Bacteroidota</taxon>
        <taxon>Bacteroidia</taxon>
        <taxon>Bacteroidales</taxon>
        <taxon>Lentimicrobiaceae</taxon>
        <taxon>Lentimicrobium</taxon>
    </lineage>
</organism>
<dbReference type="PANTHER" id="PTHR39662:SF1">
    <property type="entry name" value="DUF354 DOMAIN-CONTAINING PROTEIN"/>
    <property type="match status" value="1"/>
</dbReference>
<dbReference type="EMBL" id="DF968182">
    <property type="protein sequence ID" value="GAP42364.1"/>
    <property type="molecule type" value="Genomic_DNA"/>
</dbReference>
<protein>
    <submittedName>
        <fullName evidence="1">Predicted glycosyltransferase</fullName>
    </submittedName>
</protein>
<evidence type="ECO:0000313" key="1">
    <source>
        <dbReference type="EMBL" id="GAP42364.1"/>
    </source>
</evidence>
<dbReference type="GO" id="GO:0016740">
    <property type="term" value="F:transferase activity"/>
    <property type="evidence" value="ECO:0007669"/>
    <property type="project" value="UniProtKB-KW"/>
</dbReference>
<dbReference type="InterPro" id="IPR007152">
    <property type="entry name" value="DUF354"/>
</dbReference>
<reference evidence="1" key="1">
    <citation type="journal article" date="2015" name="Genome Announc.">
        <title>Draft Genome Sequence of Bacteroidales Strain TBC1, a Novel Isolate from a Methanogenic Wastewater Treatment System.</title>
        <authorList>
            <person name="Tourlousse D.M."/>
            <person name="Matsuura N."/>
            <person name="Sun L."/>
            <person name="Toyonaga M."/>
            <person name="Kuroda K."/>
            <person name="Ohashi A."/>
            <person name="Cruz R."/>
            <person name="Yamaguchi T."/>
            <person name="Sekiguchi Y."/>
        </authorList>
    </citation>
    <scope>NUCLEOTIDE SEQUENCE [LARGE SCALE GENOMIC DNA]</scope>
    <source>
        <strain evidence="1">TBC1</strain>
    </source>
</reference>
<keyword evidence="2" id="KW-1185">Reference proteome</keyword>
<proteinExistence type="predicted"/>
<name>A0A0S7BPN8_9BACT</name>
<dbReference type="PIRSF" id="PIRSF005357">
    <property type="entry name" value="UCP005357"/>
    <property type="match status" value="1"/>
</dbReference>
<dbReference type="OrthoDB" id="7058268at2"/>
<evidence type="ECO:0000313" key="2">
    <source>
        <dbReference type="Proteomes" id="UP000053091"/>
    </source>
</evidence>
<dbReference type="PANTHER" id="PTHR39662">
    <property type="entry name" value="DUF354 DOMAIN-CONTAINING PROTEIN-RELATED"/>
    <property type="match status" value="1"/>
</dbReference>
<dbReference type="AlphaFoldDB" id="A0A0S7BPN8"/>
<dbReference type="Proteomes" id="UP000053091">
    <property type="component" value="Unassembled WGS sequence"/>
</dbReference>
<dbReference type="Gene3D" id="3.40.50.2000">
    <property type="entry name" value="Glycogen Phosphorylase B"/>
    <property type="match status" value="1"/>
</dbReference>
<accession>A0A0S7BPN8</accession>
<dbReference type="RefSeq" id="WP_062037986.1">
    <property type="nucleotide sequence ID" value="NZ_DF968182.1"/>
</dbReference>
<keyword evidence="1" id="KW-0808">Transferase</keyword>
<gene>
    <name evidence="1" type="ORF">TBC1_11493</name>
</gene>
<sequence>MNVLIDIGHPAHVHLFRHFAEEMQQNGHRILFTCREKEFEIYLLNKYGFQYKSFGKKYKSGFGKLWGLLKFDIKEYLAGLKFKPDIFLSHGSMYAAHAAFLLGKPHISFEDTFNFEQIRLYKPFTTAILTADYDHPLKSSKVIKYAGYHELAYLHPGRFTPDIHVLEELGVKENEKYVILRFVSWNASHDYGHKGISIGNKLKAVEEFSKYARVFISSESELPADLKKYKFKIAPHRMHDAIAFADMLFGESSTMSEEAAMLGVPSVYLFNNSTFYTQHLEKEYSLMFNFSESEQDQQKAIEKGIELLQMPGLKEEWKKRRDRMLAEKIDVTAFLVWFIENYPESKRIMQENPEYQYRFK</sequence>